<dbReference type="Pfam" id="PF00300">
    <property type="entry name" value="His_Phos_1"/>
    <property type="match status" value="1"/>
</dbReference>
<dbReference type="GO" id="GO:0016791">
    <property type="term" value="F:phosphatase activity"/>
    <property type="evidence" value="ECO:0007669"/>
    <property type="project" value="TreeGrafter"/>
</dbReference>
<organism evidence="2 3">
    <name type="scientific">Skeletonema marinoi</name>
    <dbReference type="NCBI Taxonomy" id="267567"/>
    <lineage>
        <taxon>Eukaryota</taxon>
        <taxon>Sar</taxon>
        <taxon>Stramenopiles</taxon>
        <taxon>Ochrophyta</taxon>
        <taxon>Bacillariophyta</taxon>
        <taxon>Coscinodiscophyceae</taxon>
        <taxon>Thalassiosirophycidae</taxon>
        <taxon>Thalassiosirales</taxon>
        <taxon>Skeletonemataceae</taxon>
        <taxon>Skeletonema</taxon>
        <taxon>Skeletonema marinoi-dohrnii complex</taxon>
    </lineage>
</organism>
<dbReference type="CDD" id="cd07067">
    <property type="entry name" value="HP_PGM_like"/>
    <property type="match status" value="1"/>
</dbReference>
<dbReference type="InterPro" id="IPR050275">
    <property type="entry name" value="PGM_Phosphatase"/>
</dbReference>
<evidence type="ECO:0000313" key="2">
    <source>
        <dbReference type="EMBL" id="KAK1748584.1"/>
    </source>
</evidence>
<dbReference type="InterPro" id="IPR001345">
    <property type="entry name" value="PG/BPGM_mutase_AS"/>
</dbReference>
<dbReference type="Proteomes" id="UP001224775">
    <property type="component" value="Unassembled WGS sequence"/>
</dbReference>
<accession>A0AAD8YL27</accession>
<feature type="binding site" evidence="1">
    <location>
        <position position="60"/>
    </location>
    <ligand>
        <name>substrate</name>
    </ligand>
</feature>
<proteinExistence type="predicted"/>
<dbReference type="EMBL" id="JATAAI010000001">
    <property type="protein sequence ID" value="KAK1748584.1"/>
    <property type="molecule type" value="Genomic_DNA"/>
</dbReference>
<feature type="binding site" evidence="1">
    <location>
        <begin position="9"/>
        <end position="16"/>
    </location>
    <ligand>
        <name>substrate</name>
    </ligand>
</feature>
<sequence>MCFTVYVMRHGQTDANANEIEQGSADFSRLTDLGKEQASNAYQALVDTRVTSIYTSPLSRARQTLEQLRQADASSTQTVLPPSDLILNDLREIDQYDWQGQSYSELKRQFPESWRAWEKGIPDEMKVLETATNVVHYPLLEMWERADRVWSEMLDLEKKRQDDDNEKDRSVLIVAHGNLGQALLGSAMGWDANSFNEKGVFGNCGCAEIEFLDLDTSPRKIANRWRWQWPVPSAWSPTTTT</sequence>
<evidence type="ECO:0000256" key="1">
    <source>
        <dbReference type="PIRSR" id="PIRSR613078-2"/>
    </source>
</evidence>
<keyword evidence="3" id="KW-1185">Reference proteome</keyword>
<dbReference type="EC" id="3.1.3.-" evidence="2"/>
<dbReference type="SMART" id="SM00855">
    <property type="entry name" value="PGAM"/>
    <property type="match status" value="1"/>
</dbReference>
<dbReference type="PANTHER" id="PTHR48100:SF10">
    <property type="entry name" value="2-CARBOXY-D-ARABINITOL-1-PHOSPHATASE-RELATED"/>
    <property type="match status" value="1"/>
</dbReference>
<dbReference type="InterPro" id="IPR029033">
    <property type="entry name" value="His_PPase_superfam"/>
</dbReference>
<dbReference type="SUPFAM" id="SSF53254">
    <property type="entry name" value="Phosphoglycerate mutase-like"/>
    <property type="match status" value="1"/>
</dbReference>
<gene>
    <name evidence="2" type="ORF">QTG54_000523</name>
</gene>
<comment type="caution">
    <text evidence="2">The sequence shown here is derived from an EMBL/GenBank/DDBJ whole genome shotgun (WGS) entry which is preliminary data.</text>
</comment>
<keyword evidence="2" id="KW-0378">Hydrolase</keyword>
<dbReference type="Gene3D" id="3.40.50.1240">
    <property type="entry name" value="Phosphoglycerate mutase-like"/>
    <property type="match status" value="1"/>
</dbReference>
<dbReference type="PROSITE" id="PS00175">
    <property type="entry name" value="PG_MUTASE"/>
    <property type="match status" value="1"/>
</dbReference>
<dbReference type="AlphaFoldDB" id="A0AAD8YL27"/>
<reference evidence="2" key="1">
    <citation type="submission" date="2023-06" db="EMBL/GenBank/DDBJ databases">
        <title>Survivors Of The Sea: Transcriptome response of Skeletonema marinoi to long-term dormancy.</title>
        <authorList>
            <person name="Pinder M.I.M."/>
            <person name="Kourtchenko O."/>
            <person name="Robertson E.K."/>
            <person name="Larsson T."/>
            <person name="Maumus F."/>
            <person name="Osuna-Cruz C.M."/>
            <person name="Vancaester E."/>
            <person name="Stenow R."/>
            <person name="Vandepoele K."/>
            <person name="Ploug H."/>
            <person name="Bruchert V."/>
            <person name="Godhe A."/>
            <person name="Topel M."/>
        </authorList>
    </citation>
    <scope>NUCLEOTIDE SEQUENCE</scope>
    <source>
        <strain evidence="2">R05AC</strain>
    </source>
</reference>
<dbReference type="PANTHER" id="PTHR48100">
    <property type="entry name" value="BROAD-SPECIFICITY PHOSPHATASE YOR283W-RELATED"/>
    <property type="match status" value="1"/>
</dbReference>
<evidence type="ECO:0000313" key="3">
    <source>
        <dbReference type="Proteomes" id="UP001224775"/>
    </source>
</evidence>
<name>A0AAD8YL27_9STRA</name>
<dbReference type="InterPro" id="IPR013078">
    <property type="entry name" value="His_Pase_superF_clade-1"/>
</dbReference>
<protein>
    <submittedName>
        <fullName evidence="2">Histidine phosphatase family protein</fullName>
        <ecNumber evidence="2">3.1.3.-</ecNumber>
    </submittedName>
</protein>